<feature type="domain" description="RNase H type-1" evidence="1">
    <location>
        <begin position="346"/>
        <end position="472"/>
    </location>
</feature>
<dbReference type="AlphaFoldDB" id="A0A200Q0I4"/>
<gene>
    <name evidence="2" type="ORF">BVC80_453g6</name>
</gene>
<dbReference type="PROSITE" id="PS50879">
    <property type="entry name" value="RNASE_H_1"/>
    <property type="match status" value="1"/>
</dbReference>
<organism evidence="2 3">
    <name type="scientific">Macleaya cordata</name>
    <name type="common">Five-seeded plume-poppy</name>
    <name type="synonym">Bocconia cordata</name>
    <dbReference type="NCBI Taxonomy" id="56857"/>
    <lineage>
        <taxon>Eukaryota</taxon>
        <taxon>Viridiplantae</taxon>
        <taxon>Streptophyta</taxon>
        <taxon>Embryophyta</taxon>
        <taxon>Tracheophyta</taxon>
        <taxon>Spermatophyta</taxon>
        <taxon>Magnoliopsida</taxon>
        <taxon>Ranunculales</taxon>
        <taxon>Papaveraceae</taxon>
        <taxon>Papaveroideae</taxon>
        <taxon>Macleaya</taxon>
    </lineage>
</organism>
<dbReference type="OMA" id="CKINING"/>
<dbReference type="Proteomes" id="UP000195402">
    <property type="component" value="Unassembled WGS sequence"/>
</dbReference>
<sequence length="501" mass="56617">MCLLMKLRWFIINSNSQGANFLKAKFASLKGEWIKYHKKSSIWPGIKWVKNHIDENSFHVIGNGNDVSLWHDAWCSNSSIAHMLNVDNSRFALTSKVSDIIKDGRWVLPTELCSILNRVGVNPNLLPTISENKDQRIWKLTSNGEFSVPSCMDLVRDHSPKINWCKWVWMSCIHPRLSSQVWKLLSGSCSTDDRLKKHGFSFASMCSLCRCNEETIDHILWNCSFSDEFWSWLHSMFNLSKGRFFMDIITKTQSKSQAVNQIWFVAVMSTMVEIWKARNRAIFDEVTPSLPKIKITVLNTIRSSAIRIKGNMFNSVEELCILSTLGIGSRPIMTQKIIKCRWIPPPLDFVKINCDGAARGNPGPAGAGIIVRDFKSATIVSISQGLGISSNFMAEVSAIILGIEWAAHNNKTKIIVCSDSSSAIMSFKKNSIPWSVKGRWNSIRNSFQEIRYAHVFREVNFAADALAKQGTHLSMGQTLFHNGRPSNLATENPDSTYFRIA</sequence>
<keyword evidence="3" id="KW-1185">Reference proteome</keyword>
<dbReference type="InterPro" id="IPR012337">
    <property type="entry name" value="RNaseH-like_sf"/>
</dbReference>
<evidence type="ECO:0000313" key="3">
    <source>
        <dbReference type="Proteomes" id="UP000195402"/>
    </source>
</evidence>
<dbReference type="InterPro" id="IPR044730">
    <property type="entry name" value="RNase_H-like_dom_plant"/>
</dbReference>
<dbReference type="Gene3D" id="3.30.420.10">
    <property type="entry name" value="Ribonuclease H-like superfamily/Ribonuclease H"/>
    <property type="match status" value="1"/>
</dbReference>
<proteinExistence type="predicted"/>
<dbReference type="EMBL" id="MVGT01003444">
    <property type="protein sequence ID" value="OVA03982.1"/>
    <property type="molecule type" value="Genomic_DNA"/>
</dbReference>
<dbReference type="InterPro" id="IPR026960">
    <property type="entry name" value="RVT-Znf"/>
</dbReference>
<dbReference type="InParanoid" id="A0A200Q0I4"/>
<dbReference type="PANTHER" id="PTHR47723">
    <property type="entry name" value="OS05G0353850 PROTEIN"/>
    <property type="match status" value="1"/>
</dbReference>
<comment type="caution">
    <text evidence="2">The sequence shown here is derived from an EMBL/GenBank/DDBJ whole genome shotgun (WGS) entry which is preliminary data.</text>
</comment>
<dbReference type="GO" id="GO:0004523">
    <property type="term" value="F:RNA-DNA hybrid ribonuclease activity"/>
    <property type="evidence" value="ECO:0007669"/>
    <property type="project" value="InterPro"/>
</dbReference>
<dbReference type="CDD" id="cd06222">
    <property type="entry name" value="RNase_H_like"/>
    <property type="match status" value="1"/>
</dbReference>
<reference evidence="2 3" key="1">
    <citation type="journal article" date="2017" name="Mol. Plant">
        <title>The Genome of Medicinal Plant Macleaya cordata Provides New Insights into Benzylisoquinoline Alkaloids Metabolism.</title>
        <authorList>
            <person name="Liu X."/>
            <person name="Liu Y."/>
            <person name="Huang P."/>
            <person name="Ma Y."/>
            <person name="Qing Z."/>
            <person name="Tang Q."/>
            <person name="Cao H."/>
            <person name="Cheng P."/>
            <person name="Zheng Y."/>
            <person name="Yuan Z."/>
            <person name="Zhou Y."/>
            <person name="Liu J."/>
            <person name="Tang Z."/>
            <person name="Zhuo Y."/>
            <person name="Zhang Y."/>
            <person name="Yu L."/>
            <person name="Huang J."/>
            <person name="Yang P."/>
            <person name="Peng Q."/>
            <person name="Zhang J."/>
            <person name="Jiang W."/>
            <person name="Zhang Z."/>
            <person name="Lin K."/>
            <person name="Ro D.K."/>
            <person name="Chen X."/>
            <person name="Xiong X."/>
            <person name="Shang Y."/>
            <person name="Huang S."/>
            <person name="Zeng J."/>
        </authorList>
    </citation>
    <scope>NUCLEOTIDE SEQUENCE [LARGE SCALE GENOMIC DNA]</scope>
    <source>
        <strain evidence="3">cv. BLH2017</strain>
        <tissue evidence="2">Root</tissue>
    </source>
</reference>
<dbReference type="OrthoDB" id="1622315at2759"/>
<dbReference type="Pfam" id="PF13966">
    <property type="entry name" value="zf-RVT"/>
    <property type="match status" value="1"/>
</dbReference>
<dbReference type="PANTHER" id="PTHR47723:SF19">
    <property type="entry name" value="POLYNUCLEOTIDYL TRANSFERASE, RIBONUCLEASE H-LIKE SUPERFAMILY PROTEIN"/>
    <property type="match status" value="1"/>
</dbReference>
<evidence type="ECO:0000259" key="1">
    <source>
        <dbReference type="PROSITE" id="PS50879"/>
    </source>
</evidence>
<protein>
    <submittedName>
        <fullName evidence="2">Ribonuclease H domain</fullName>
    </submittedName>
</protein>
<dbReference type="InterPro" id="IPR036397">
    <property type="entry name" value="RNaseH_sf"/>
</dbReference>
<evidence type="ECO:0000313" key="2">
    <source>
        <dbReference type="EMBL" id="OVA03982.1"/>
    </source>
</evidence>
<dbReference type="GO" id="GO:0003676">
    <property type="term" value="F:nucleic acid binding"/>
    <property type="evidence" value="ECO:0007669"/>
    <property type="project" value="InterPro"/>
</dbReference>
<dbReference type="Pfam" id="PF13456">
    <property type="entry name" value="RVT_3"/>
    <property type="match status" value="1"/>
</dbReference>
<dbReference type="InterPro" id="IPR002156">
    <property type="entry name" value="RNaseH_domain"/>
</dbReference>
<name>A0A200Q0I4_MACCD</name>
<dbReference type="SUPFAM" id="SSF53098">
    <property type="entry name" value="Ribonuclease H-like"/>
    <property type="match status" value="1"/>
</dbReference>
<dbReference type="InterPro" id="IPR053151">
    <property type="entry name" value="RNase_H-like"/>
</dbReference>
<accession>A0A200Q0I4</accession>